<dbReference type="EMBL" id="DSUH01000288">
    <property type="protein sequence ID" value="HGU33659.1"/>
    <property type="molecule type" value="Genomic_DNA"/>
</dbReference>
<reference evidence="2" key="1">
    <citation type="journal article" date="2020" name="mSystems">
        <title>Genome- and Community-Level Interaction Insights into Carbon Utilization and Element Cycling Functions of Hydrothermarchaeota in Hydrothermal Sediment.</title>
        <authorList>
            <person name="Zhou Z."/>
            <person name="Liu Y."/>
            <person name="Xu W."/>
            <person name="Pan J."/>
            <person name="Luo Z.H."/>
            <person name="Li M."/>
        </authorList>
    </citation>
    <scope>NUCLEOTIDE SEQUENCE [LARGE SCALE GENOMIC DNA]</scope>
    <source>
        <strain evidence="2">SpSt-477</strain>
    </source>
</reference>
<dbReference type="SUPFAM" id="SSF109604">
    <property type="entry name" value="HD-domain/PDEase-like"/>
    <property type="match status" value="1"/>
</dbReference>
<dbReference type="Gene3D" id="1.10.3210.10">
    <property type="entry name" value="Hypothetical protein af1432"/>
    <property type="match status" value="1"/>
</dbReference>
<dbReference type="AlphaFoldDB" id="A0A7C4RTH3"/>
<gene>
    <name evidence="2" type="ORF">ENS29_12515</name>
</gene>
<dbReference type="PANTHER" id="PTHR35795">
    <property type="entry name" value="SLR1885 PROTEIN"/>
    <property type="match status" value="1"/>
</dbReference>
<accession>A0A7C4RTH3</accession>
<proteinExistence type="predicted"/>
<organism evidence="2">
    <name type="scientific">Desulfatirhabdium butyrativorans</name>
    <dbReference type="NCBI Taxonomy" id="340467"/>
    <lineage>
        <taxon>Bacteria</taxon>
        <taxon>Pseudomonadati</taxon>
        <taxon>Thermodesulfobacteriota</taxon>
        <taxon>Desulfobacteria</taxon>
        <taxon>Desulfobacterales</taxon>
        <taxon>Desulfatirhabdiaceae</taxon>
        <taxon>Desulfatirhabdium</taxon>
    </lineage>
</organism>
<dbReference type="InterPro" id="IPR003607">
    <property type="entry name" value="HD/PDEase_dom"/>
</dbReference>
<protein>
    <submittedName>
        <fullName evidence="2">HD domain-containing protein</fullName>
    </submittedName>
</protein>
<dbReference type="PANTHER" id="PTHR35795:SF1">
    <property type="entry name" value="BIS(5'-NUCLEOSYL)-TETRAPHOSPHATASE, SYMMETRICAL"/>
    <property type="match status" value="1"/>
</dbReference>
<dbReference type="InterPro" id="IPR051094">
    <property type="entry name" value="Diverse_Catalytic_Enzymes"/>
</dbReference>
<feature type="domain" description="HD" evidence="1">
    <location>
        <begin position="22"/>
        <end position="140"/>
    </location>
</feature>
<name>A0A7C4RTH3_9BACT</name>
<dbReference type="InterPro" id="IPR006674">
    <property type="entry name" value="HD_domain"/>
</dbReference>
<comment type="caution">
    <text evidence="2">The sequence shown here is derived from an EMBL/GenBank/DDBJ whole genome shotgun (WGS) entry which is preliminary data.</text>
</comment>
<evidence type="ECO:0000259" key="1">
    <source>
        <dbReference type="Pfam" id="PF01966"/>
    </source>
</evidence>
<evidence type="ECO:0000313" key="2">
    <source>
        <dbReference type="EMBL" id="HGU33659.1"/>
    </source>
</evidence>
<dbReference type="Pfam" id="PF01966">
    <property type="entry name" value="HD"/>
    <property type="match status" value="1"/>
</dbReference>
<sequence length="184" mass="21212">MEAIDILNTVYADLPKVLDLLLIHGRMVGNKAIDIADRLPEIPIDRDFVLEAALLHDIGIRECHAPTIGCFGTLPYVQHGIVGRRFLEERGLFRHALVCERHVAMGIDREEIRERRIPLPDRDMVPITIEEKLICFADKFFSKDKNPEEEKSIDSILQGLSRYGEKQTLRFLECCKLFRYPKTP</sequence>
<dbReference type="CDD" id="cd00077">
    <property type="entry name" value="HDc"/>
    <property type="match status" value="1"/>
</dbReference>